<dbReference type="InterPro" id="IPR016163">
    <property type="entry name" value="Ald_DH_C"/>
</dbReference>
<keyword evidence="2 6" id="KW-0560">Oxidoreductase</keyword>
<dbReference type="PROSITE" id="PS00687">
    <property type="entry name" value="ALDEHYDE_DEHYDR_GLU"/>
    <property type="match status" value="1"/>
</dbReference>
<dbReference type="FunFam" id="3.40.605.10:FF:000014">
    <property type="entry name" value="aldehyde dehydrogenase 22A1"/>
    <property type="match status" value="1"/>
</dbReference>
<dbReference type="InterPro" id="IPR016161">
    <property type="entry name" value="Ald_DH/histidinol_DH"/>
</dbReference>
<evidence type="ECO:0000256" key="4">
    <source>
        <dbReference type="ARBA" id="ARBA00049194"/>
    </source>
</evidence>
<dbReference type="Gene3D" id="3.40.309.10">
    <property type="entry name" value="Aldehyde Dehydrogenase, Chain A, domain 2"/>
    <property type="match status" value="1"/>
</dbReference>
<proteinExistence type="inferred from homology"/>
<feature type="transmembrane region" description="Helical" evidence="7">
    <location>
        <begin position="23"/>
        <end position="45"/>
    </location>
</feature>
<keyword evidence="7" id="KW-0472">Membrane</keyword>
<gene>
    <name evidence="9" type="ORF">LCER1_G004084</name>
</gene>
<evidence type="ECO:0000256" key="6">
    <source>
        <dbReference type="RuleBase" id="RU003345"/>
    </source>
</evidence>
<dbReference type="Pfam" id="PF00171">
    <property type="entry name" value="Aldedh"/>
    <property type="match status" value="1"/>
</dbReference>
<evidence type="ECO:0000313" key="9">
    <source>
        <dbReference type="EMBL" id="TVY56588.1"/>
    </source>
</evidence>
<evidence type="ECO:0000256" key="1">
    <source>
        <dbReference type="ARBA" id="ARBA00009986"/>
    </source>
</evidence>
<protein>
    <recommendedName>
        <fullName evidence="3">aldehyde dehydrogenase (NAD(+))</fullName>
        <ecNumber evidence="3">1.2.1.3</ecNumber>
    </recommendedName>
</protein>
<dbReference type="Proteomes" id="UP000481288">
    <property type="component" value="Unassembled WGS sequence"/>
</dbReference>
<feature type="active site" evidence="5">
    <location>
        <position position="318"/>
    </location>
</feature>
<evidence type="ECO:0000256" key="2">
    <source>
        <dbReference type="ARBA" id="ARBA00023002"/>
    </source>
</evidence>
<dbReference type="InterPro" id="IPR016160">
    <property type="entry name" value="Ald_DH_CS_CYS"/>
</dbReference>
<evidence type="ECO:0000256" key="7">
    <source>
        <dbReference type="SAM" id="Phobius"/>
    </source>
</evidence>
<dbReference type="PANTHER" id="PTHR11699">
    <property type="entry name" value="ALDEHYDE DEHYDROGENASE-RELATED"/>
    <property type="match status" value="1"/>
</dbReference>
<evidence type="ECO:0000256" key="3">
    <source>
        <dbReference type="ARBA" id="ARBA00024226"/>
    </source>
</evidence>
<comment type="similarity">
    <text evidence="1 6">Belongs to the aldehyde dehydrogenase family.</text>
</comment>
<accession>A0A7D8UV87</accession>
<organism evidence="9 10">
    <name type="scientific">Lachnellula cervina</name>
    <dbReference type="NCBI Taxonomy" id="1316786"/>
    <lineage>
        <taxon>Eukaryota</taxon>
        <taxon>Fungi</taxon>
        <taxon>Dikarya</taxon>
        <taxon>Ascomycota</taxon>
        <taxon>Pezizomycotina</taxon>
        <taxon>Leotiomycetes</taxon>
        <taxon>Helotiales</taxon>
        <taxon>Lachnaceae</taxon>
        <taxon>Lachnellula</taxon>
    </lineage>
</organism>
<evidence type="ECO:0000313" key="10">
    <source>
        <dbReference type="Proteomes" id="UP000481288"/>
    </source>
</evidence>
<dbReference type="Gene3D" id="3.40.605.10">
    <property type="entry name" value="Aldehyde Dehydrogenase, Chain A, domain 1"/>
    <property type="match status" value="1"/>
</dbReference>
<feature type="domain" description="Aldehyde dehydrogenase" evidence="8">
    <location>
        <begin position="82"/>
        <end position="552"/>
    </location>
</feature>
<keyword evidence="7" id="KW-1133">Transmembrane helix</keyword>
<name>A0A7D8UV87_9HELO</name>
<dbReference type="InterPro" id="IPR016162">
    <property type="entry name" value="Ald_DH_N"/>
</dbReference>
<evidence type="ECO:0000259" key="8">
    <source>
        <dbReference type="Pfam" id="PF00171"/>
    </source>
</evidence>
<dbReference type="InterPro" id="IPR029510">
    <property type="entry name" value="Ald_DH_CS_GLU"/>
</dbReference>
<comment type="caution">
    <text evidence="9">The sequence shown here is derived from an EMBL/GenBank/DDBJ whole genome shotgun (WGS) entry which is preliminary data.</text>
</comment>
<dbReference type="EMBL" id="QGMG01000149">
    <property type="protein sequence ID" value="TVY56588.1"/>
    <property type="molecule type" value="Genomic_DNA"/>
</dbReference>
<dbReference type="EC" id="1.2.1.3" evidence="3"/>
<evidence type="ECO:0000256" key="5">
    <source>
        <dbReference type="PROSITE-ProRule" id="PRU10007"/>
    </source>
</evidence>
<dbReference type="SUPFAM" id="SSF53720">
    <property type="entry name" value="ALDH-like"/>
    <property type="match status" value="1"/>
</dbReference>
<dbReference type="OrthoDB" id="310895at2759"/>
<comment type="catalytic activity">
    <reaction evidence="4">
        <text>an aldehyde + NAD(+) + H2O = a carboxylate + NADH + 2 H(+)</text>
        <dbReference type="Rhea" id="RHEA:16185"/>
        <dbReference type="ChEBI" id="CHEBI:15377"/>
        <dbReference type="ChEBI" id="CHEBI:15378"/>
        <dbReference type="ChEBI" id="CHEBI:17478"/>
        <dbReference type="ChEBI" id="CHEBI:29067"/>
        <dbReference type="ChEBI" id="CHEBI:57540"/>
        <dbReference type="ChEBI" id="CHEBI:57945"/>
        <dbReference type="EC" id="1.2.1.3"/>
    </reaction>
</comment>
<dbReference type="InterPro" id="IPR015590">
    <property type="entry name" value="Aldehyde_DH_dom"/>
</dbReference>
<keyword evidence="10" id="KW-1185">Reference proteome</keyword>
<dbReference type="CDD" id="cd07098">
    <property type="entry name" value="ALDH_F15-22"/>
    <property type="match status" value="1"/>
</dbReference>
<dbReference type="AlphaFoldDB" id="A0A7D8UV87"/>
<dbReference type="PROSITE" id="PS00070">
    <property type="entry name" value="ALDEHYDE_DEHYDR_CYS"/>
    <property type="match status" value="1"/>
</dbReference>
<reference evidence="9 10" key="1">
    <citation type="submission" date="2018-05" db="EMBL/GenBank/DDBJ databases">
        <title>Whole genome sequencing for identification of molecular markers to develop diagnostic detection tools for the regulated plant pathogen Lachnellula willkommii.</title>
        <authorList>
            <person name="Giroux E."/>
            <person name="Bilodeau G."/>
        </authorList>
    </citation>
    <scope>NUCLEOTIDE SEQUENCE [LARGE SCALE GENOMIC DNA]</scope>
    <source>
        <strain evidence="9 10">CBS 625.97</strain>
    </source>
</reference>
<keyword evidence="7" id="KW-0812">Transmembrane</keyword>
<dbReference type="GO" id="GO:0004029">
    <property type="term" value="F:aldehyde dehydrogenase (NAD+) activity"/>
    <property type="evidence" value="ECO:0007669"/>
    <property type="project" value="UniProtKB-EC"/>
</dbReference>
<dbReference type="FunFam" id="3.40.309.10:FF:000024">
    <property type="entry name" value="Betaine aldehyde dehydrogenase"/>
    <property type="match status" value="1"/>
</dbReference>
<sequence length="610" mass="66372">MAEIQMDENGLFAGWKEGEVERLLYASAIGSTAFVAILIWSAVWFKEWYYSEPIIKYTVAVPAPPEDSRILERPSIRAAGTTAIQCYAPATGEFLGFVNPSSPEGIDRAIEKAQTAQDKWAATTFSQRRQVLRCILAFILENQEDICRVACLDSGKTLIDATLGEILVTVEKLQWTIQHGEKALRPSRRPTNLLMAYKKNTVQYDPLGVVAALVSWNYPFHNLIGPMISAIFAGNAIVVKASENTAWSVNYFTLIVKGALHICGHDAHLVQTLVTWPQTANHLTSHPSISHVTFIGSRPVAKFVAASAAKSLTPVVAELGGKDAAIVLDTAVNDLPRIIEILLRGTFQAAGQNCIGIERIVACPKVYDKLVLALEPRIRAIRVGSSLDAPKDAQVDMGAMVSDISFDRLENLIQDAVKGGARLLVGGSRFHHPVHHSGHYFQPTLLADVTPEMAIANEECFGPICVLMRAKNPEDACGIANAPDFGLGASVFGASDYHMRAVIRNLKTGMVAVNDFAAYYAVQLPFGGVGGSGYGRFAGEEGLRGLCNIKAVCEDRWGWAGIRTAIPAQIRYPIPDTAKGFEFVRAIVEVGYGIWPWGRAVGVKRILKNM</sequence>